<dbReference type="GO" id="GO:0046685">
    <property type="term" value="P:response to arsenic-containing substance"/>
    <property type="evidence" value="ECO:0007669"/>
    <property type="project" value="UniProtKB-KW"/>
</dbReference>
<feature type="domain" description="Phosphotyrosine protein phosphatase I" evidence="3">
    <location>
        <begin position="70"/>
        <end position="190"/>
    </location>
</feature>
<dbReference type="AlphaFoldDB" id="A0A6H9XQX1"/>
<evidence type="ECO:0000259" key="3">
    <source>
        <dbReference type="SMART" id="SM00226"/>
    </source>
</evidence>
<comment type="caution">
    <text evidence="4">The sequence shown here is derived from an EMBL/GenBank/DDBJ whole genome shotgun (WGS) entry which is preliminary data.</text>
</comment>
<dbReference type="RefSeq" id="WP_005524895.1">
    <property type="nucleotide sequence ID" value="NZ_CAUSYL010000029.1"/>
</dbReference>
<sequence length="208" mass="23344">MTILDFQPKKLSLRWGQLFTTFLQTPQERTGESKRAETGETEPSQSLHAFMQQTLNEHRGSKLDDALPTSRILFVSDDNAARTQIASAYTRWLGGEQVFVRSVGLTPAYHVDPLVIEVLNERGVPTDDLKPKNFNPHTLGNIDEIIIFDDDAHVSDDVKTWNITKNISTKADIHAMCDEVEARVRKLLNALGITPTPHKNIIPEFLAA</sequence>
<reference evidence="4 5" key="1">
    <citation type="submission" date="2018-06" db="EMBL/GenBank/DDBJ databases">
        <authorList>
            <consortium name="Pathogen Informatics"/>
            <person name="Doyle S."/>
        </authorList>
    </citation>
    <scope>NUCLEOTIDE SEQUENCE [LARGE SCALE GENOMIC DNA]</scope>
    <source>
        <strain evidence="4 5">NCTC10254</strain>
    </source>
</reference>
<gene>
    <name evidence="4" type="ORF">NCTC10254_01636</name>
</gene>
<accession>A0A6H9XQX1</accession>
<feature type="region of interest" description="Disordered" evidence="2">
    <location>
        <begin position="26"/>
        <end position="45"/>
    </location>
</feature>
<dbReference type="PANTHER" id="PTHR43428:SF1">
    <property type="entry name" value="ARSENATE REDUCTASE"/>
    <property type="match status" value="1"/>
</dbReference>
<dbReference type="Gene3D" id="3.40.50.2300">
    <property type="match status" value="1"/>
</dbReference>
<dbReference type="SUPFAM" id="SSF52788">
    <property type="entry name" value="Phosphotyrosine protein phosphatases I"/>
    <property type="match status" value="1"/>
</dbReference>
<dbReference type="InterPro" id="IPR023485">
    <property type="entry name" value="Ptyr_pPase"/>
</dbReference>
<dbReference type="GeneID" id="84573516"/>
<evidence type="ECO:0000256" key="1">
    <source>
        <dbReference type="ARBA" id="ARBA00022849"/>
    </source>
</evidence>
<dbReference type="EMBL" id="UARK01000011">
    <property type="protein sequence ID" value="SPW28689.1"/>
    <property type="molecule type" value="Genomic_DNA"/>
</dbReference>
<protein>
    <submittedName>
        <fullName evidence="4">Protein-tyrosine phosphatase low molecular weight</fullName>
    </submittedName>
</protein>
<name>A0A6H9XQX1_9CORY</name>
<organism evidence="4 5">
    <name type="scientific">Corynebacterium matruchotii</name>
    <dbReference type="NCBI Taxonomy" id="43768"/>
    <lineage>
        <taxon>Bacteria</taxon>
        <taxon>Bacillati</taxon>
        <taxon>Actinomycetota</taxon>
        <taxon>Actinomycetes</taxon>
        <taxon>Mycobacteriales</taxon>
        <taxon>Corynebacteriaceae</taxon>
        <taxon>Corynebacterium</taxon>
    </lineage>
</organism>
<evidence type="ECO:0000313" key="5">
    <source>
        <dbReference type="Proteomes" id="UP000249886"/>
    </source>
</evidence>
<evidence type="ECO:0000313" key="4">
    <source>
        <dbReference type="EMBL" id="SPW28689.1"/>
    </source>
</evidence>
<dbReference type="InterPro" id="IPR036196">
    <property type="entry name" value="Ptyr_pPase_sf"/>
</dbReference>
<dbReference type="SMART" id="SM00226">
    <property type="entry name" value="LMWPc"/>
    <property type="match status" value="1"/>
</dbReference>
<keyword evidence="1" id="KW-0059">Arsenical resistance</keyword>
<evidence type="ECO:0000256" key="2">
    <source>
        <dbReference type="SAM" id="MobiDB-lite"/>
    </source>
</evidence>
<proteinExistence type="predicted"/>
<dbReference type="Pfam" id="PF01451">
    <property type="entry name" value="LMWPc"/>
    <property type="match status" value="1"/>
</dbReference>
<feature type="compositionally biased region" description="Basic and acidic residues" evidence="2">
    <location>
        <begin position="29"/>
        <end position="38"/>
    </location>
</feature>
<dbReference type="PANTHER" id="PTHR43428">
    <property type="entry name" value="ARSENATE REDUCTASE"/>
    <property type="match status" value="1"/>
</dbReference>
<dbReference type="Proteomes" id="UP000249886">
    <property type="component" value="Unassembled WGS sequence"/>
</dbReference>